<comment type="caution">
    <text evidence="1">The sequence shown here is derived from an EMBL/GenBank/DDBJ whole genome shotgun (WGS) entry which is preliminary data.</text>
</comment>
<dbReference type="EMBL" id="CATOUU010000940">
    <property type="protein sequence ID" value="CAI9961393.1"/>
    <property type="molecule type" value="Genomic_DNA"/>
</dbReference>
<organism evidence="1">
    <name type="scientific">Hexamita inflata</name>
    <dbReference type="NCBI Taxonomy" id="28002"/>
    <lineage>
        <taxon>Eukaryota</taxon>
        <taxon>Metamonada</taxon>
        <taxon>Diplomonadida</taxon>
        <taxon>Hexamitidae</taxon>
        <taxon>Hexamitinae</taxon>
        <taxon>Hexamita</taxon>
    </lineage>
</organism>
<evidence type="ECO:0000313" key="3">
    <source>
        <dbReference type="Proteomes" id="UP001642409"/>
    </source>
</evidence>
<name>A0AA86VAR4_9EUKA</name>
<proteinExistence type="predicted"/>
<gene>
    <name evidence="1" type="ORF">HINF_LOCUS49038</name>
    <name evidence="2" type="ORF">HINF_LOCUS53798</name>
</gene>
<protein>
    <submittedName>
        <fullName evidence="1">Uncharacterized protein</fullName>
    </submittedName>
</protein>
<keyword evidence="3" id="KW-1185">Reference proteome</keyword>
<dbReference type="AlphaFoldDB" id="A0AA86VAR4"/>
<reference evidence="2 3" key="2">
    <citation type="submission" date="2024-07" db="EMBL/GenBank/DDBJ databases">
        <authorList>
            <person name="Akdeniz Z."/>
        </authorList>
    </citation>
    <scope>NUCLEOTIDE SEQUENCE [LARGE SCALE GENOMIC DNA]</scope>
</reference>
<reference evidence="1" key="1">
    <citation type="submission" date="2023-06" db="EMBL/GenBank/DDBJ databases">
        <authorList>
            <person name="Kurt Z."/>
        </authorList>
    </citation>
    <scope>NUCLEOTIDE SEQUENCE</scope>
</reference>
<dbReference type="EMBL" id="CAXDID020000276">
    <property type="protein sequence ID" value="CAL6069060.1"/>
    <property type="molecule type" value="Genomic_DNA"/>
</dbReference>
<accession>A0AA86VAR4</accession>
<dbReference type="Proteomes" id="UP001642409">
    <property type="component" value="Unassembled WGS sequence"/>
</dbReference>
<evidence type="ECO:0000313" key="1">
    <source>
        <dbReference type="EMBL" id="CAI9961393.1"/>
    </source>
</evidence>
<sequence length="298" mass="34537">MYNKQPRLNQYFGRKKEVFPTAELAFKQFMKLLNAKTEQTLEQIQHESNTLDGTQSEKGFKFYISQYENYGSSKHIQFNHINGFKGINSLMWQNVLGFYTSDIKVFAAINKYTEQIENIQILSLVQLKSLYLQISQFKSYPNKLDSTHIINFVKDTVSKAVGHIKLVNYLVKNPINDDLPQNIMKELGYETEETKLFGFRAVFVKKLPILQRPQFALDKQQLIIHFKANVRTSQWGQCNFKLPGVGILYAIQEEVSSKTTNQISTMIKYNNGECKFGLINFNGFDKEEFQVAQVAFTE</sequence>
<evidence type="ECO:0000313" key="2">
    <source>
        <dbReference type="EMBL" id="CAL6069060.1"/>
    </source>
</evidence>